<dbReference type="EMBL" id="CACSLK010008332">
    <property type="protein sequence ID" value="CAA0811231.1"/>
    <property type="molecule type" value="Genomic_DNA"/>
</dbReference>
<evidence type="ECO:0000256" key="1">
    <source>
        <dbReference type="SAM" id="Phobius"/>
    </source>
</evidence>
<evidence type="ECO:0008006" key="5">
    <source>
        <dbReference type="Google" id="ProtNLM"/>
    </source>
</evidence>
<evidence type="ECO:0000313" key="3">
    <source>
        <dbReference type="EMBL" id="CAA0811231.1"/>
    </source>
</evidence>
<evidence type="ECO:0000256" key="2">
    <source>
        <dbReference type="SAM" id="SignalP"/>
    </source>
</evidence>
<feature type="transmembrane region" description="Helical" evidence="1">
    <location>
        <begin position="420"/>
        <end position="442"/>
    </location>
</feature>
<keyword evidence="1" id="KW-0812">Transmembrane</keyword>
<dbReference type="InterPro" id="IPR011692">
    <property type="entry name" value="Stress_up-reg_Nod19"/>
</dbReference>
<feature type="chain" id="PRO_5040182689" description="MtN19-like protein" evidence="2">
    <location>
        <begin position="22"/>
        <end position="456"/>
    </location>
</feature>
<dbReference type="AlphaFoldDB" id="A0A9N7R4W5"/>
<sequence>MSSLQILCLLWLQLQIPQIHANISHNSIHKVKTEVFLSPKFELEPGQVSNKYYVDVDFPRGHLGLKSVDAEVVDEAGKPVPLHETYLHHWVLLRYYLREEDAAGNDHTDFGDNIPIKNSDICDNGLTQYYGIGAETRKTATYVPDPYAVEIGNPADVPGGYKEGWVLNVHAIDTRGARDKLGCTECRCDLYNVTVPGNYKGGVSCCYDESRCEVEQGFHGAKKSLYLRYTVKYVEWDQLSFVPVMIYILDVADVWTRADESSGAKDRHNCAVEYDIDSCPTDVAKNGGCIHSKIVTVSLPAGGDVIYGVGHQHAGATAIALYGEGGRVICSSNPIYGQGNEPGDEAGYVVGMSTCYPSPGSVKISNGEKLTLVSNYSNDQSHTGVMGLMYILVAHSSDKGHKLALRAPLQALETMITSKFVWSIALVGFALVLALAVMFFVLKGREGRDYGYEAMI</sequence>
<keyword evidence="1" id="KW-0472">Membrane</keyword>
<organism evidence="3 4">
    <name type="scientific">Striga hermonthica</name>
    <name type="common">Purple witchweed</name>
    <name type="synonym">Buchnera hermonthica</name>
    <dbReference type="NCBI Taxonomy" id="68872"/>
    <lineage>
        <taxon>Eukaryota</taxon>
        <taxon>Viridiplantae</taxon>
        <taxon>Streptophyta</taxon>
        <taxon>Embryophyta</taxon>
        <taxon>Tracheophyta</taxon>
        <taxon>Spermatophyta</taxon>
        <taxon>Magnoliopsida</taxon>
        <taxon>eudicotyledons</taxon>
        <taxon>Gunneridae</taxon>
        <taxon>Pentapetalae</taxon>
        <taxon>asterids</taxon>
        <taxon>lamiids</taxon>
        <taxon>Lamiales</taxon>
        <taxon>Orobanchaceae</taxon>
        <taxon>Buchnereae</taxon>
        <taxon>Striga</taxon>
    </lineage>
</organism>
<protein>
    <recommendedName>
        <fullName evidence="5">MtN19-like protein</fullName>
    </recommendedName>
</protein>
<comment type="caution">
    <text evidence="3">The sequence shown here is derived from an EMBL/GenBank/DDBJ whole genome shotgun (WGS) entry which is preliminary data.</text>
</comment>
<proteinExistence type="predicted"/>
<keyword evidence="2" id="KW-0732">Signal</keyword>
<dbReference type="OrthoDB" id="1923469at2759"/>
<accession>A0A9N7R4W5</accession>
<keyword evidence="1" id="KW-1133">Transmembrane helix</keyword>
<reference evidence="3" key="1">
    <citation type="submission" date="2019-12" db="EMBL/GenBank/DDBJ databases">
        <authorList>
            <person name="Scholes J."/>
        </authorList>
    </citation>
    <scope>NUCLEOTIDE SEQUENCE</scope>
</reference>
<gene>
    <name evidence="3" type="ORF">SHERM_12441</name>
</gene>
<feature type="signal peptide" evidence="2">
    <location>
        <begin position="1"/>
        <end position="21"/>
    </location>
</feature>
<name>A0A9N7R4W5_STRHE</name>
<dbReference type="Proteomes" id="UP001153555">
    <property type="component" value="Unassembled WGS sequence"/>
</dbReference>
<keyword evidence="4" id="KW-1185">Reference proteome</keyword>
<dbReference type="PANTHER" id="PTHR33390:SF1">
    <property type="entry name" value="STRESS UP-REGULATED NOD 19 PROTEIN"/>
    <property type="match status" value="1"/>
</dbReference>
<evidence type="ECO:0000313" key="4">
    <source>
        <dbReference type="Proteomes" id="UP001153555"/>
    </source>
</evidence>
<dbReference type="Pfam" id="PF07712">
    <property type="entry name" value="SURNod19"/>
    <property type="match status" value="1"/>
</dbReference>
<dbReference type="PANTHER" id="PTHR33390">
    <property type="entry name" value="STRESS UP-REGULATED NOD 19 PROTEIN"/>
    <property type="match status" value="1"/>
</dbReference>